<evidence type="ECO:0000259" key="2">
    <source>
        <dbReference type="Pfam" id="PF00078"/>
    </source>
</evidence>
<protein>
    <recommendedName>
        <fullName evidence="2">Reverse transcriptase domain-containing protein</fullName>
    </recommendedName>
</protein>
<organism evidence="3 4">
    <name type="scientific">Hibiscus syriacus</name>
    <name type="common">Rose of Sharon</name>
    <dbReference type="NCBI Taxonomy" id="106335"/>
    <lineage>
        <taxon>Eukaryota</taxon>
        <taxon>Viridiplantae</taxon>
        <taxon>Streptophyta</taxon>
        <taxon>Embryophyta</taxon>
        <taxon>Tracheophyta</taxon>
        <taxon>Spermatophyta</taxon>
        <taxon>Magnoliopsida</taxon>
        <taxon>eudicotyledons</taxon>
        <taxon>Gunneridae</taxon>
        <taxon>Pentapetalae</taxon>
        <taxon>rosids</taxon>
        <taxon>malvids</taxon>
        <taxon>Malvales</taxon>
        <taxon>Malvaceae</taxon>
        <taxon>Malvoideae</taxon>
        <taxon>Hibiscus</taxon>
    </lineage>
</organism>
<dbReference type="Proteomes" id="UP000436088">
    <property type="component" value="Unassembled WGS sequence"/>
</dbReference>
<feature type="region of interest" description="Disordered" evidence="1">
    <location>
        <begin position="65"/>
        <end position="85"/>
    </location>
</feature>
<accession>A0A6A2XV92</accession>
<dbReference type="PANTHER" id="PTHR33116">
    <property type="entry name" value="REVERSE TRANSCRIPTASE ZINC-BINDING DOMAIN-CONTAINING PROTEIN-RELATED-RELATED"/>
    <property type="match status" value="1"/>
</dbReference>
<evidence type="ECO:0000313" key="3">
    <source>
        <dbReference type="EMBL" id="KAE8670695.1"/>
    </source>
</evidence>
<comment type="caution">
    <text evidence="3">The sequence shown here is derived from an EMBL/GenBank/DDBJ whole genome shotgun (WGS) entry which is preliminary data.</text>
</comment>
<gene>
    <name evidence="3" type="ORF">F3Y22_tig00112114pilonHSYRG00167</name>
</gene>
<proteinExistence type="predicted"/>
<evidence type="ECO:0000256" key="1">
    <source>
        <dbReference type="SAM" id="MobiDB-lite"/>
    </source>
</evidence>
<dbReference type="EMBL" id="VEPZ02001504">
    <property type="protein sequence ID" value="KAE8670695.1"/>
    <property type="molecule type" value="Genomic_DNA"/>
</dbReference>
<dbReference type="InterPro" id="IPR000477">
    <property type="entry name" value="RT_dom"/>
</dbReference>
<name>A0A6A2XV92_HIBSY</name>
<feature type="domain" description="Reverse transcriptase" evidence="2">
    <location>
        <begin position="442"/>
        <end position="635"/>
    </location>
</feature>
<dbReference type="CDD" id="cd01650">
    <property type="entry name" value="RT_nLTR_like"/>
    <property type="match status" value="1"/>
</dbReference>
<sequence>MVNKSFGSGNALIYVVDEACVSLPVVAPNPEGVVLGPPHVEICPGNVAGIGQGSKQYELPIQAIDPHAKRGRGRPAKADKSVGGGSKNTFDALSSIDPDSLIGILPVDSGKKQRGDALGVAKIVQELKLKKKEQVEKVKRAEKRSQGYAADILSKKFEGWNFCCNYSHAENVYGSNDGITRRQLWSQLGSINSFVGDAACPFYTWSNKQQDSFLAHKLDRVMVNHCWSEAFPSSEVEFQAPGESFHSPALVWLHKEAPAIGNLAHVMFLKLKWLKSCLKLLNRAHFPDISGRVLCKRDELRVIQLANLDVVTAGSLMIDELKIEEKLEVLNRWSFSSINKKQRLTGIENVIRALSFFSPWSFWAHSLPDGASEALIREISDVEIKDALWDKGTINPSVLMDTTHSFLNGHGILWEMTSWQQLDIASLTHSCSLPSILQLLCLSQSMISMNQSAFVKGRSIIDNTLLAQELVRGYSRKKISPICALKIDLQKAFNYLNWDFVRIVLHALGLPEKFIGWILACITNPGYSIVFNGTIVGYFKGARGVRQAIILSAKKVGPTHLCFADDLLIFCKGSLDSVIGVQIVLDSFYSMSGLKLNASKCEIFYAGISAEQCAAIKELTCFKLGNLSVRYLGVPLLVLPKEIINSIEQLCSIFFWKGSDLPARGARVSWKKVCTTLKSEGDLGVQDVGEWNKSCTVRLIKKLLDSEGSLWVAWMCAYMVGDANIWQMRIPSNVSWSFKYILKIRPTVIHLFAGLIQNRSVKSIRDDLHINIPKVSWQHLIWFPGDHLFFGYNFAKDLWGATLTLCGLYRGVRGWDSELAWAICYLKGKSLIVRILRLAWAGHVYCIWRERNCRLYGGCARPMDALLQDIKVVIRIQLMGCNISSSDPHNTALCTSWGIT</sequence>
<reference evidence="3" key="1">
    <citation type="submission" date="2019-09" db="EMBL/GenBank/DDBJ databases">
        <title>Draft genome information of white flower Hibiscus syriacus.</title>
        <authorList>
            <person name="Kim Y.-M."/>
        </authorList>
    </citation>
    <scope>NUCLEOTIDE SEQUENCE [LARGE SCALE GENOMIC DNA]</scope>
    <source>
        <strain evidence="3">YM2019G1</strain>
    </source>
</reference>
<dbReference type="AlphaFoldDB" id="A0A6A2XV92"/>
<dbReference type="Pfam" id="PF00078">
    <property type="entry name" value="RVT_1"/>
    <property type="match status" value="1"/>
</dbReference>
<evidence type="ECO:0000313" key="4">
    <source>
        <dbReference type="Proteomes" id="UP000436088"/>
    </source>
</evidence>
<dbReference type="PANTHER" id="PTHR33116:SF80">
    <property type="entry name" value="REVERSE TRANSCRIPTASE ZINC-BINDING DOMAIN-CONTAINING PROTEIN"/>
    <property type="match status" value="1"/>
</dbReference>
<keyword evidence="4" id="KW-1185">Reference proteome</keyword>